<comment type="similarity">
    <text evidence="2">Belongs to the TonB family.</text>
</comment>
<dbReference type="SUPFAM" id="SSF74653">
    <property type="entry name" value="TolA/TonB C-terminal domain"/>
    <property type="match status" value="1"/>
</dbReference>
<feature type="compositionally biased region" description="Polar residues" evidence="10">
    <location>
        <begin position="137"/>
        <end position="147"/>
    </location>
</feature>
<protein>
    <recommendedName>
        <fullName evidence="12">TonB C-terminal domain-containing protein</fullName>
    </recommendedName>
</protein>
<evidence type="ECO:0000256" key="8">
    <source>
        <dbReference type="ARBA" id="ARBA00022989"/>
    </source>
</evidence>
<keyword evidence="9 11" id="KW-0472">Membrane</keyword>
<evidence type="ECO:0000313" key="14">
    <source>
        <dbReference type="Proteomes" id="UP000248689"/>
    </source>
</evidence>
<name>A0A328BYM8_9PAST</name>
<dbReference type="Proteomes" id="UP000248689">
    <property type="component" value="Unassembled WGS sequence"/>
</dbReference>
<dbReference type="AlphaFoldDB" id="A0A328BYM8"/>
<keyword evidence="14" id="KW-1185">Reference proteome</keyword>
<reference evidence="14" key="1">
    <citation type="submission" date="2018-02" db="EMBL/GenBank/DDBJ databases">
        <title>Glaesserella australis sp. nov., isolated from the lungs of pigs.</title>
        <authorList>
            <person name="Turni C."/>
            <person name="Christensen H."/>
        </authorList>
    </citation>
    <scope>NUCLEOTIDE SEQUENCE [LARGE SCALE GENOMIC DNA]</scope>
    <source>
        <strain evidence="14">HS4635</strain>
    </source>
</reference>
<evidence type="ECO:0000256" key="5">
    <source>
        <dbReference type="ARBA" id="ARBA00022519"/>
    </source>
</evidence>
<evidence type="ECO:0000256" key="9">
    <source>
        <dbReference type="ARBA" id="ARBA00023136"/>
    </source>
</evidence>
<dbReference type="InterPro" id="IPR037682">
    <property type="entry name" value="TonB_C"/>
</dbReference>
<evidence type="ECO:0000256" key="3">
    <source>
        <dbReference type="ARBA" id="ARBA00022448"/>
    </source>
</evidence>
<feature type="compositionally biased region" description="Basic and acidic residues" evidence="10">
    <location>
        <begin position="88"/>
        <end position="132"/>
    </location>
</feature>
<evidence type="ECO:0000256" key="1">
    <source>
        <dbReference type="ARBA" id="ARBA00004383"/>
    </source>
</evidence>
<dbReference type="GO" id="GO:0005886">
    <property type="term" value="C:plasma membrane"/>
    <property type="evidence" value="ECO:0007669"/>
    <property type="project" value="UniProtKB-SubCell"/>
</dbReference>
<keyword evidence="6 11" id="KW-0812">Transmembrane</keyword>
<dbReference type="Gene3D" id="3.30.1150.10">
    <property type="match status" value="1"/>
</dbReference>
<evidence type="ECO:0000259" key="12">
    <source>
        <dbReference type="PROSITE" id="PS52015"/>
    </source>
</evidence>
<dbReference type="EMBL" id="PTPX01000007">
    <property type="protein sequence ID" value="RAL19189.1"/>
    <property type="molecule type" value="Genomic_DNA"/>
</dbReference>
<keyword evidence="8 11" id="KW-1133">Transmembrane helix</keyword>
<feature type="region of interest" description="Disordered" evidence="10">
    <location>
        <begin position="59"/>
        <end position="157"/>
    </location>
</feature>
<evidence type="ECO:0000256" key="11">
    <source>
        <dbReference type="SAM" id="Phobius"/>
    </source>
</evidence>
<evidence type="ECO:0000256" key="2">
    <source>
        <dbReference type="ARBA" id="ARBA00006555"/>
    </source>
</evidence>
<gene>
    <name evidence="13" type="ORF">C5N92_03480</name>
</gene>
<dbReference type="NCBIfam" id="TIGR01352">
    <property type="entry name" value="tonB_Cterm"/>
    <property type="match status" value="1"/>
</dbReference>
<sequence length="256" mass="27691">MQRIFYNFFIMLFVTLIHLGLAYSLSRLSWERNLDLFGDLENLQMIEVNLGSEVPIEVKTESEPEPEVVKAPEEILSSDMPKPTQADLAKKPEAPEKPKLVKEIKKVPEKVVKKPEKKKEPKPKAEKPKAEKTVVASQSTNAPQGHQNGVEGSKSTVGNAKVDASLGAGYGSAMRGRCSDISDESDDVGSVKLKVTIGTNGKASHVEILSSSGIKRLDNQASRMASGHHYQPAKINGSAVVGSVIFTIHFKCGAAA</sequence>
<keyword evidence="7" id="KW-0653">Protein transport</keyword>
<dbReference type="InterPro" id="IPR006260">
    <property type="entry name" value="TonB/TolA_C"/>
</dbReference>
<feature type="transmembrane region" description="Helical" evidence="11">
    <location>
        <begin position="6"/>
        <end position="25"/>
    </location>
</feature>
<dbReference type="Pfam" id="PF03544">
    <property type="entry name" value="TonB_C"/>
    <property type="match status" value="1"/>
</dbReference>
<dbReference type="PANTHER" id="PTHR33446">
    <property type="entry name" value="PROTEIN TONB-RELATED"/>
    <property type="match status" value="1"/>
</dbReference>
<dbReference type="PROSITE" id="PS52015">
    <property type="entry name" value="TONB_CTD"/>
    <property type="match status" value="1"/>
</dbReference>
<keyword evidence="5" id="KW-0997">Cell inner membrane</keyword>
<dbReference type="OrthoDB" id="5687563at2"/>
<proteinExistence type="inferred from homology"/>
<accession>A0A328BYM8</accession>
<feature type="compositionally biased region" description="Basic and acidic residues" evidence="10">
    <location>
        <begin position="59"/>
        <end position="73"/>
    </location>
</feature>
<evidence type="ECO:0000256" key="7">
    <source>
        <dbReference type="ARBA" id="ARBA00022927"/>
    </source>
</evidence>
<keyword evidence="4" id="KW-1003">Cell membrane</keyword>
<evidence type="ECO:0000256" key="6">
    <source>
        <dbReference type="ARBA" id="ARBA00022692"/>
    </source>
</evidence>
<dbReference type="InterPro" id="IPR051045">
    <property type="entry name" value="TonB-dependent_transducer"/>
</dbReference>
<feature type="domain" description="TonB C-terminal" evidence="12">
    <location>
        <begin position="163"/>
        <end position="256"/>
    </location>
</feature>
<organism evidence="13 14">
    <name type="scientific">Glaesserella australis</name>
    <dbReference type="NCBI Taxonomy" id="2094024"/>
    <lineage>
        <taxon>Bacteria</taxon>
        <taxon>Pseudomonadati</taxon>
        <taxon>Pseudomonadota</taxon>
        <taxon>Gammaproteobacteria</taxon>
        <taxon>Pasteurellales</taxon>
        <taxon>Pasteurellaceae</taxon>
        <taxon>Glaesserella</taxon>
    </lineage>
</organism>
<comment type="caution">
    <text evidence="13">The sequence shown here is derived from an EMBL/GenBank/DDBJ whole genome shotgun (WGS) entry which is preliminary data.</text>
</comment>
<evidence type="ECO:0000256" key="10">
    <source>
        <dbReference type="SAM" id="MobiDB-lite"/>
    </source>
</evidence>
<dbReference type="GO" id="GO:0015031">
    <property type="term" value="P:protein transport"/>
    <property type="evidence" value="ECO:0007669"/>
    <property type="project" value="UniProtKB-KW"/>
</dbReference>
<dbReference type="GO" id="GO:0055085">
    <property type="term" value="P:transmembrane transport"/>
    <property type="evidence" value="ECO:0007669"/>
    <property type="project" value="InterPro"/>
</dbReference>
<evidence type="ECO:0000256" key="4">
    <source>
        <dbReference type="ARBA" id="ARBA00022475"/>
    </source>
</evidence>
<comment type="subcellular location">
    <subcellularLocation>
        <location evidence="1">Cell inner membrane</location>
        <topology evidence="1">Single-pass membrane protein</topology>
        <orientation evidence="1">Periplasmic side</orientation>
    </subcellularLocation>
</comment>
<keyword evidence="3" id="KW-0813">Transport</keyword>
<evidence type="ECO:0000313" key="13">
    <source>
        <dbReference type="EMBL" id="RAL19189.1"/>
    </source>
</evidence>